<reference evidence="2 3" key="1">
    <citation type="submission" date="2019-02" db="EMBL/GenBank/DDBJ databases">
        <authorList>
            <consortium name="Pathogen Informatics"/>
        </authorList>
    </citation>
    <scope>NUCLEOTIDE SEQUENCE [LARGE SCALE GENOMIC DNA]</scope>
    <source>
        <strain evidence="2 3">3012STDY6756504</strain>
    </source>
</reference>
<dbReference type="RefSeq" id="WP_130915542.1">
    <property type="nucleotide sequence ID" value="NZ_LR215973.1"/>
</dbReference>
<proteinExistence type="predicted"/>
<dbReference type="AlphaFoldDB" id="A0A4V6IBM0"/>
<name>A0A4V6IBM0_9NOCA</name>
<accession>A0A4V6IBM0</accession>
<evidence type="ECO:0000256" key="1">
    <source>
        <dbReference type="SAM" id="MobiDB-lite"/>
    </source>
</evidence>
<organism evidence="2 3">
    <name type="scientific">Nocardia cyriacigeorgica</name>
    <dbReference type="NCBI Taxonomy" id="135487"/>
    <lineage>
        <taxon>Bacteria</taxon>
        <taxon>Bacillati</taxon>
        <taxon>Actinomycetota</taxon>
        <taxon>Actinomycetes</taxon>
        <taxon>Mycobacteriales</taxon>
        <taxon>Nocardiaceae</taxon>
        <taxon>Nocardia</taxon>
    </lineage>
</organism>
<feature type="region of interest" description="Disordered" evidence="1">
    <location>
        <begin position="190"/>
        <end position="211"/>
    </location>
</feature>
<gene>
    <name evidence="2" type="ORF">NCTC10797_00092</name>
</gene>
<evidence type="ECO:0000313" key="2">
    <source>
        <dbReference type="EMBL" id="VFA96343.1"/>
    </source>
</evidence>
<evidence type="ECO:0000313" key="3">
    <source>
        <dbReference type="Proteomes" id="UP000290439"/>
    </source>
</evidence>
<dbReference type="Proteomes" id="UP000290439">
    <property type="component" value="Chromosome"/>
</dbReference>
<protein>
    <submittedName>
        <fullName evidence="2">Uncharacterized protein</fullName>
    </submittedName>
</protein>
<sequence>MYFEVDPNDPSKFVYLPEEQMESLYWEKADDYPNDLAELYLGFHDFTRIEFLVFRDRLSAAIFLWRSANSAADRALESLGHRKRTADRAAPPPNDPAWNLWYQVDHENDLDENIYTVEQARTIACGAAAMTAVAALEAFIDDLAPPNSSRRGGLHIKMSRLLNRIAPPPDIRSDIEAEVTKVRDRRNDYAHALTGSPWPRPTTPNRPARPHTVFDAETLEDTLYTVGEIAVWLEGQLLNTETNPD</sequence>
<dbReference type="EMBL" id="LR215973">
    <property type="protein sequence ID" value="VFA96343.1"/>
    <property type="molecule type" value="Genomic_DNA"/>
</dbReference>